<name>A0A543GH64_9PSEU</name>
<evidence type="ECO:0000313" key="3">
    <source>
        <dbReference type="Proteomes" id="UP000319818"/>
    </source>
</evidence>
<feature type="compositionally biased region" description="Basic and acidic residues" evidence="1">
    <location>
        <begin position="56"/>
        <end position="79"/>
    </location>
</feature>
<reference evidence="2 3" key="1">
    <citation type="submission" date="2019-06" db="EMBL/GenBank/DDBJ databases">
        <title>Sequencing the genomes of 1000 actinobacteria strains.</title>
        <authorList>
            <person name="Klenk H.-P."/>
        </authorList>
    </citation>
    <scope>NUCLEOTIDE SEQUENCE [LARGE SCALE GENOMIC DNA]</scope>
    <source>
        <strain evidence="2 3">DSM 45511</strain>
    </source>
</reference>
<evidence type="ECO:0000256" key="1">
    <source>
        <dbReference type="SAM" id="MobiDB-lite"/>
    </source>
</evidence>
<feature type="compositionally biased region" description="Basic and acidic residues" evidence="1">
    <location>
        <begin position="1"/>
        <end position="11"/>
    </location>
</feature>
<dbReference type="AlphaFoldDB" id="A0A543GH64"/>
<sequence>MMPERNEKVAEWNEQLATEAERPQSEQARSEQTRSEQTRSEQARSEQARSEQTVPEQRRSDETAPEQARSDETAPEEPRPGQPAAAVSSTPETRTDQVDSGRMSSEQTSSGQTAQPDAGQRERLVPKDRAASYGARWDAVKGSFVDEPREAVAQADALVGELLDELETLFHEQRRSIEQGLDADETSTEDLRLALRRYRSFFERLLAV</sequence>
<feature type="compositionally biased region" description="Basic and acidic residues" evidence="1">
    <location>
        <begin position="119"/>
        <end position="130"/>
    </location>
</feature>
<protein>
    <submittedName>
        <fullName evidence="2">Uncharacterized protein</fullName>
    </submittedName>
</protein>
<organism evidence="2 3">
    <name type="scientific">Pseudonocardia cypriaca</name>
    <dbReference type="NCBI Taxonomy" id="882449"/>
    <lineage>
        <taxon>Bacteria</taxon>
        <taxon>Bacillati</taxon>
        <taxon>Actinomycetota</taxon>
        <taxon>Actinomycetes</taxon>
        <taxon>Pseudonocardiales</taxon>
        <taxon>Pseudonocardiaceae</taxon>
        <taxon>Pseudonocardia</taxon>
    </lineage>
</organism>
<gene>
    <name evidence="2" type="ORF">FB388_2794</name>
</gene>
<dbReference type="EMBL" id="VFPH01000001">
    <property type="protein sequence ID" value="TQM45394.1"/>
    <property type="molecule type" value="Genomic_DNA"/>
</dbReference>
<feature type="region of interest" description="Disordered" evidence="1">
    <location>
        <begin position="1"/>
        <end position="136"/>
    </location>
</feature>
<feature type="compositionally biased region" description="Polar residues" evidence="1">
    <location>
        <begin position="102"/>
        <end position="115"/>
    </location>
</feature>
<feature type="compositionally biased region" description="Basic and acidic residues" evidence="1">
    <location>
        <begin position="19"/>
        <end position="49"/>
    </location>
</feature>
<evidence type="ECO:0000313" key="2">
    <source>
        <dbReference type="EMBL" id="TQM45394.1"/>
    </source>
</evidence>
<dbReference type="Proteomes" id="UP000319818">
    <property type="component" value="Unassembled WGS sequence"/>
</dbReference>
<accession>A0A543GH64</accession>
<dbReference type="OrthoDB" id="123178at2"/>
<comment type="caution">
    <text evidence="2">The sequence shown here is derived from an EMBL/GenBank/DDBJ whole genome shotgun (WGS) entry which is preliminary data.</text>
</comment>
<proteinExistence type="predicted"/>
<keyword evidence="3" id="KW-1185">Reference proteome</keyword>